<comment type="caution">
    <text evidence="2">The sequence shown here is derived from an EMBL/GenBank/DDBJ whole genome shotgun (WGS) entry which is preliminary data.</text>
</comment>
<dbReference type="Proteomes" id="UP001250214">
    <property type="component" value="Unassembled WGS sequence"/>
</dbReference>
<dbReference type="EMBL" id="JAVLVT010000001">
    <property type="protein sequence ID" value="MDS1269105.1"/>
    <property type="molecule type" value="Genomic_DNA"/>
</dbReference>
<dbReference type="RefSeq" id="WP_310910617.1">
    <property type="nucleotide sequence ID" value="NZ_JAVLVT010000001.1"/>
</dbReference>
<evidence type="ECO:0000313" key="3">
    <source>
        <dbReference type="Proteomes" id="UP001250214"/>
    </source>
</evidence>
<reference evidence="3" key="1">
    <citation type="submission" date="2023-07" db="EMBL/GenBank/DDBJ databases">
        <title>Novel species in the genus Lipingzhangella isolated from Sambhar Salt Lake.</title>
        <authorList>
            <person name="Jiya N."/>
            <person name="Kajale S."/>
            <person name="Sharma A."/>
        </authorList>
    </citation>
    <scope>NUCLEOTIDE SEQUENCE [LARGE SCALE GENOMIC DNA]</scope>
    <source>
        <strain evidence="3">LS1_29</strain>
    </source>
</reference>
<name>A0ABU2H2Q8_9ACTN</name>
<keyword evidence="3" id="KW-1185">Reference proteome</keyword>
<sequence>MSRSTHQLYRAIVNQELTRSERHAVAQVVTLVLALARSEHPDRSREHTQAAAWRMARAQLACQHALLLNLKPPAHPRESDTPFTHQHTAGVVTP</sequence>
<feature type="region of interest" description="Disordered" evidence="1">
    <location>
        <begin position="72"/>
        <end position="94"/>
    </location>
</feature>
<evidence type="ECO:0000313" key="2">
    <source>
        <dbReference type="EMBL" id="MDS1269105.1"/>
    </source>
</evidence>
<proteinExistence type="predicted"/>
<organism evidence="2 3">
    <name type="scientific">Lipingzhangella rawalii</name>
    <dbReference type="NCBI Taxonomy" id="2055835"/>
    <lineage>
        <taxon>Bacteria</taxon>
        <taxon>Bacillati</taxon>
        <taxon>Actinomycetota</taxon>
        <taxon>Actinomycetes</taxon>
        <taxon>Streptosporangiales</taxon>
        <taxon>Nocardiopsidaceae</taxon>
        <taxon>Lipingzhangella</taxon>
    </lineage>
</organism>
<evidence type="ECO:0000256" key="1">
    <source>
        <dbReference type="SAM" id="MobiDB-lite"/>
    </source>
</evidence>
<accession>A0ABU2H2Q8</accession>
<gene>
    <name evidence="2" type="ORF">RIF23_02210</name>
</gene>
<protein>
    <submittedName>
        <fullName evidence="2">Uncharacterized protein</fullName>
    </submittedName>
</protein>